<gene>
    <name evidence="1" type="ORF">D3Z33_10545</name>
</gene>
<sequence length="119" mass="14645">MSKIKKLEEIERKEREKRNKLIESVYAINFPDEVEDYSEEINYIEYLKKHRQYMKELFKNNDFYDFEEEKVNKLQNIEDITLKLMLYEANTDKHKVFGNKMMKYIALLENYIFGEHEAD</sequence>
<evidence type="ECO:0000313" key="1">
    <source>
        <dbReference type="EMBL" id="NBI07286.1"/>
    </source>
</evidence>
<accession>A0A845R0N3</accession>
<dbReference type="Proteomes" id="UP000467132">
    <property type="component" value="Unassembled WGS sequence"/>
</dbReference>
<evidence type="ECO:0000313" key="2">
    <source>
        <dbReference type="Proteomes" id="UP000467132"/>
    </source>
</evidence>
<keyword evidence="2" id="KW-1185">Reference proteome</keyword>
<protein>
    <submittedName>
        <fullName evidence="1">Uncharacterized protein</fullName>
    </submittedName>
</protein>
<dbReference type="AlphaFoldDB" id="A0A845R0N3"/>
<name>A0A845R0N3_9CLOT</name>
<organism evidence="1 2">
    <name type="scientific">Senegalia massiliensis</name>
    <dbReference type="NCBI Taxonomy" id="1720316"/>
    <lineage>
        <taxon>Bacteria</taxon>
        <taxon>Bacillati</taxon>
        <taxon>Bacillota</taxon>
        <taxon>Clostridia</taxon>
        <taxon>Eubacteriales</taxon>
        <taxon>Clostridiaceae</taxon>
        <taxon>Senegalia</taxon>
    </lineage>
</organism>
<dbReference type="RefSeq" id="WP_160197752.1">
    <property type="nucleotide sequence ID" value="NZ_QXXA01000011.1"/>
</dbReference>
<reference evidence="1 2" key="1">
    <citation type="submission" date="2018-08" db="EMBL/GenBank/DDBJ databases">
        <title>Murine metabolic-syndrome-specific gut microbial biobank.</title>
        <authorList>
            <person name="Liu C."/>
        </authorList>
    </citation>
    <scope>NUCLEOTIDE SEQUENCE [LARGE SCALE GENOMIC DNA]</scope>
    <source>
        <strain evidence="1 2">583</strain>
    </source>
</reference>
<proteinExistence type="predicted"/>
<dbReference type="EMBL" id="QXXA01000011">
    <property type="protein sequence ID" value="NBI07286.1"/>
    <property type="molecule type" value="Genomic_DNA"/>
</dbReference>
<comment type="caution">
    <text evidence="1">The sequence shown here is derived from an EMBL/GenBank/DDBJ whole genome shotgun (WGS) entry which is preliminary data.</text>
</comment>